<dbReference type="InterPro" id="IPR035102">
    <property type="entry name" value="Phosphomevalonate_kinase"/>
</dbReference>
<keyword evidence="6" id="KW-0067">ATP-binding</keyword>
<dbReference type="Gene3D" id="2.40.70.10">
    <property type="entry name" value="Acid Proteases"/>
    <property type="match status" value="1"/>
</dbReference>
<evidence type="ECO:0000256" key="5">
    <source>
        <dbReference type="ARBA" id="ARBA00022777"/>
    </source>
</evidence>
<dbReference type="InterPro" id="IPR036554">
    <property type="entry name" value="GHMP_kinase_C_sf"/>
</dbReference>
<dbReference type="InterPro" id="IPR021109">
    <property type="entry name" value="Peptidase_aspartic_dom_sf"/>
</dbReference>
<proteinExistence type="predicted"/>
<organism evidence="13 14">
    <name type="scientific">Cephalotrichum gorgonifer</name>
    <dbReference type="NCBI Taxonomy" id="2041049"/>
    <lineage>
        <taxon>Eukaryota</taxon>
        <taxon>Fungi</taxon>
        <taxon>Dikarya</taxon>
        <taxon>Ascomycota</taxon>
        <taxon>Pezizomycotina</taxon>
        <taxon>Sordariomycetes</taxon>
        <taxon>Hypocreomycetidae</taxon>
        <taxon>Microascales</taxon>
        <taxon>Microascaceae</taxon>
        <taxon>Cephalotrichum</taxon>
    </lineage>
</organism>
<dbReference type="InterPro" id="IPR013750">
    <property type="entry name" value="GHMP_kinase_C_dom"/>
</dbReference>
<keyword evidence="7" id="KW-0752">Steroid biosynthesis</keyword>
<dbReference type="CDD" id="cd00303">
    <property type="entry name" value="retropepsin_like"/>
    <property type="match status" value="1"/>
</dbReference>
<evidence type="ECO:0000256" key="6">
    <source>
        <dbReference type="ARBA" id="ARBA00022840"/>
    </source>
</evidence>
<keyword evidence="14" id="KW-1185">Reference proteome</keyword>
<dbReference type="Pfam" id="PF08544">
    <property type="entry name" value="GHMP_kinases_C"/>
    <property type="match status" value="1"/>
</dbReference>
<keyword evidence="7" id="KW-0756">Sterol biosynthesis</keyword>
<keyword evidence="8" id="KW-1207">Sterol metabolism</keyword>
<dbReference type="EC" id="2.7.4.2" evidence="2"/>
<comment type="pathway">
    <text evidence="1">Isoprenoid biosynthesis; isopentenyl diphosphate biosynthesis via mevalonate pathway; isopentenyl diphosphate from (R)-mevalonate: step 2/3.</text>
</comment>
<dbReference type="GO" id="GO:0006696">
    <property type="term" value="P:ergosterol biosynthetic process"/>
    <property type="evidence" value="ECO:0007669"/>
    <property type="project" value="TreeGrafter"/>
</dbReference>
<dbReference type="PANTHER" id="PTHR31814">
    <property type="match status" value="1"/>
</dbReference>
<reference evidence="13" key="1">
    <citation type="submission" date="2018-03" db="EMBL/GenBank/DDBJ databases">
        <authorList>
            <person name="Guldener U."/>
        </authorList>
    </citation>
    <scope>NUCLEOTIDE SEQUENCE</scope>
</reference>
<dbReference type="InterPro" id="IPR020568">
    <property type="entry name" value="Ribosomal_Su5_D2-typ_SF"/>
</dbReference>
<sequence length="945" mass="105074">MPPQDSHPLVRRFRRYQQDRHGRRLDRISCVLCHALIDIGLDRYIDHFKLAHSGVIKSERESGQDPLATARKYYRRSQNPIDARHKLQESDTPLCSLPERGTRLEPPGNAHGPQIKTTASGSEDSDFDRPQRSNNVPLWTGTTSAKRSHRGSAHAETPQHLHLHQHDQPPGSKHRHDEVERDMDCMLRQPDTPLISQRQLFDEVKGIYKGLLLVESKCIEVDAAQNVQEGDSAVELKNEQWQALGALHRALLHEHHDFFLASQHHSASPPLKKLASKYNIPARRQHLQGFFNDQLISALPDTGSDLMLISKSFANRRGLKIDGSHRNRLEVEFADGTTAWTEGVVTDVEWRVGDEDIRCDFYVLKDLREDVILNSDYVLDVGVFSRYTDSLVSKDCYRAESELCNIRVIGGYSDRLDELEAESAIDMTSPDDFGPRKTQDELVRRDKIRDEIGKIPDAKTRAEAEAAENIRQKNWELERDKHRLLLRTFLSHSSIPTGRMQDPVEEPTVAVSAPGKVLAAGGYLVLDQAHKGLVLGLSARINVVASTISTSPGVQLTEIVVTSPQFLNAEWRYGFHLADEDGGITVTQLQCGKTMTSRNPFVEATLTYVLTFIHQALHLRKTQSLTATRLTILADNDYYSTSSDDGDRTGNLRFQKFHSTIADSPKTGLGSSAALVTALTGALLAHYLPASFHIESAEDKRILHNLAQVSHVAAQGKVGSGFDVGAAVYGACVYQRFSPATVGGLPEPGKPGFGKALEALINKEWDVRVDDFTLPQSLTIRMVDVHSGTETVGMVKRVLEWREKNPVQAAELWWGLHGLNGYLEKQLKSDEGNLENLAETISRCRAIIREISSQSGVPIEPPEQTRLLDLLTEVDGVYGGVVPGAGGYDAVAVIAKNDQETVDRIGECCKSASTGDYKVDLMRVKCESEGARMEELSTFDGWLLN</sequence>
<evidence type="ECO:0000313" key="14">
    <source>
        <dbReference type="Proteomes" id="UP001187682"/>
    </source>
</evidence>
<dbReference type="Pfam" id="PF13650">
    <property type="entry name" value="Asp_protease_2"/>
    <property type="match status" value="1"/>
</dbReference>
<dbReference type="EMBL" id="ONZQ02000008">
    <property type="protein sequence ID" value="SPO03232.1"/>
    <property type="molecule type" value="Genomic_DNA"/>
</dbReference>
<dbReference type="InterPro" id="IPR014721">
    <property type="entry name" value="Ribsml_uS5_D2-typ_fold_subgr"/>
</dbReference>
<keyword evidence="4" id="KW-0547">Nucleotide-binding</keyword>
<evidence type="ECO:0000256" key="9">
    <source>
        <dbReference type="ARBA" id="ARBA00023221"/>
    </source>
</evidence>
<name>A0AAE8MZ48_9PEZI</name>
<feature type="domain" description="GHMP kinase C-terminal" evidence="12">
    <location>
        <begin position="832"/>
        <end position="902"/>
    </location>
</feature>
<gene>
    <name evidence="13" type="ORF">DNG_05914</name>
</gene>
<keyword evidence="9" id="KW-0753">Steroid metabolism</keyword>
<evidence type="ECO:0000256" key="10">
    <source>
        <dbReference type="SAM" id="MobiDB-lite"/>
    </source>
</evidence>
<evidence type="ECO:0000259" key="11">
    <source>
        <dbReference type="Pfam" id="PF00288"/>
    </source>
</evidence>
<feature type="region of interest" description="Disordered" evidence="10">
    <location>
        <begin position="79"/>
        <end position="176"/>
    </location>
</feature>
<dbReference type="SUPFAM" id="SSF54211">
    <property type="entry name" value="Ribosomal protein S5 domain 2-like"/>
    <property type="match status" value="1"/>
</dbReference>
<keyword evidence="7" id="KW-0444">Lipid biosynthesis</keyword>
<dbReference type="SUPFAM" id="SSF55060">
    <property type="entry name" value="GHMP Kinase, C-terminal domain"/>
    <property type="match status" value="1"/>
</dbReference>
<feature type="compositionally biased region" description="Polar residues" evidence="10">
    <location>
        <begin position="132"/>
        <end position="145"/>
    </location>
</feature>
<dbReference type="GO" id="GO:0004631">
    <property type="term" value="F:phosphomevalonate kinase activity"/>
    <property type="evidence" value="ECO:0007669"/>
    <property type="project" value="UniProtKB-EC"/>
</dbReference>
<keyword evidence="9" id="KW-0443">Lipid metabolism</keyword>
<evidence type="ECO:0000256" key="3">
    <source>
        <dbReference type="ARBA" id="ARBA00022679"/>
    </source>
</evidence>
<dbReference type="Gene3D" id="3.30.70.890">
    <property type="entry name" value="GHMP kinase, C-terminal domain"/>
    <property type="match status" value="1"/>
</dbReference>
<evidence type="ECO:0000256" key="4">
    <source>
        <dbReference type="ARBA" id="ARBA00022741"/>
    </source>
</evidence>
<evidence type="ECO:0000256" key="7">
    <source>
        <dbReference type="ARBA" id="ARBA00023011"/>
    </source>
</evidence>
<dbReference type="GO" id="GO:0019287">
    <property type="term" value="P:isopentenyl diphosphate biosynthetic process, mevalonate pathway"/>
    <property type="evidence" value="ECO:0007669"/>
    <property type="project" value="TreeGrafter"/>
</dbReference>
<dbReference type="Gene3D" id="3.30.230.10">
    <property type="match status" value="1"/>
</dbReference>
<feature type="domain" description="GHMP kinase N-terminal" evidence="11">
    <location>
        <begin position="665"/>
        <end position="730"/>
    </location>
</feature>
<evidence type="ECO:0000313" key="13">
    <source>
        <dbReference type="EMBL" id="SPO03232.1"/>
    </source>
</evidence>
<dbReference type="Pfam" id="PF00288">
    <property type="entry name" value="GHMP_kinases_N"/>
    <property type="match status" value="1"/>
</dbReference>
<dbReference type="PANTHER" id="PTHR31814:SF2">
    <property type="entry name" value="PHOSPHOMEVALONATE KINASE"/>
    <property type="match status" value="1"/>
</dbReference>
<evidence type="ECO:0000259" key="12">
    <source>
        <dbReference type="Pfam" id="PF08544"/>
    </source>
</evidence>
<dbReference type="Proteomes" id="UP001187682">
    <property type="component" value="Unassembled WGS sequence"/>
</dbReference>
<dbReference type="GO" id="GO:0010142">
    <property type="term" value="P:farnesyl diphosphate biosynthetic process, mevalonate pathway"/>
    <property type="evidence" value="ECO:0007669"/>
    <property type="project" value="TreeGrafter"/>
</dbReference>
<dbReference type="GO" id="GO:0005524">
    <property type="term" value="F:ATP binding"/>
    <property type="evidence" value="ECO:0007669"/>
    <property type="project" value="UniProtKB-KW"/>
</dbReference>
<accession>A0AAE8MZ48</accession>
<keyword evidence="5" id="KW-0418">Kinase</keyword>
<dbReference type="AlphaFoldDB" id="A0AAE8MZ48"/>
<evidence type="ECO:0000256" key="8">
    <source>
        <dbReference type="ARBA" id="ARBA00023166"/>
    </source>
</evidence>
<protein>
    <recommendedName>
        <fullName evidence="2">phosphomevalonate kinase</fullName>
        <ecNumber evidence="2">2.7.4.2</ecNumber>
    </recommendedName>
</protein>
<evidence type="ECO:0000256" key="1">
    <source>
        <dbReference type="ARBA" id="ARBA00005017"/>
    </source>
</evidence>
<comment type="caution">
    <text evidence="13">The sequence shown here is derived from an EMBL/GenBank/DDBJ whole genome shotgun (WGS) entry which is preliminary data.</text>
</comment>
<keyword evidence="3" id="KW-0808">Transferase</keyword>
<dbReference type="InterPro" id="IPR006204">
    <property type="entry name" value="GHMP_kinase_N_dom"/>
</dbReference>
<dbReference type="GO" id="GO:0005777">
    <property type="term" value="C:peroxisome"/>
    <property type="evidence" value="ECO:0007669"/>
    <property type="project" value="TreeGrafter"/>
</dbReference>
<evidence type="ECO:0000256" key="2">
    <source>
        <dbReference type="ARBA" id="ARBA00012958"/>
    </source>
</evidence>